<evidence type="ECO:0000313" key="3">
    <source>
        <dbReference type="Proteomes" id="UP000518266"/>
    </source>
</evidence>
<keyword evidence="3" id="KW-1185">Reference proteome</keyword>
<reference evidence="2 3" key="1">
    <citation type="submission" date="2020-03" db="EMBL/GenBank/DDBJ databases">
        <title>Dissostichus mawsoni Genome sequencing and assembly.</title>
        <authorList>
            <person name="Park H."/>
        </authorList>
    </citation>
    <scope>NUCLEOTIDE SEQUENCE [LARGE SCALE GENOMIC DNA]</scope>
    <source>
        <strain evidence="2">DM0001</strain>
        <tissue evidence="2">Muscle</tissue>
    </source>
</reference>
<sequence length="157" mass="16516">MDPKNRQSEVSRLCRGLPGHGGNPAELNAARPGRGILRSVALLFWLGEVGSVGWGDGSVSGVGGTLHLSVVDLVQVVHVLQLLLGDLVLLSAVTRRLQELQPADAVKHVPLAVDLAGVELVEDLHEDKRVEDDGVVLGGRRVEGGVPAAVDVEHVLT</sequence>
<organism evidence="2 3">
    <name type="scientific">Dissostichus mawsoni</name>
    <name type="common">Antarctic cod</name>
    <dbReference type="NCBI Taxonomy" id="36200"/>
    <lineage>
        <taxon>Eukaryota</taxon>
        <taxon>Metazoa</taxon>
        <taxon>Chordata</taxon>
        <taxon>Craniata</taxon>
        <taxon>Vertebrata</taxon>
        <taxon>Euteleostomi</taxon>
        <taxon>Actinopterygii</taxon>
        <taxon>Neopterygii</taxon>
        <taxon>Teleostei</taxon>
        <taxon>Neoteleostei</taxon>
        <taxon>Acanthomorphata</taxon>
        <taxon>Eupercaria</taxon>
        <taxon>Perciformes</taxon>
        <taxon>Notothenioidei</taxon>
        <taxon>Nototheniidae</taxon>
        <taxon>Dissostichus</taxon>
    </lineage>
</organism>
<gene>
    <name evidence="2" type="ORF">F7725_015939</name>
</gene>
<evidence type="ECO:0000256" key="1">
    <source>
        <dbReference type="SAM" id="MobiDB-lite"/>
    </source>
</evidence>
<accession>A0A7J5Y4B8</accession>
<protein>
    <submittedName>
        <fullName evidence="2">Uncharacterized protein</fullName>
    </submittedName>
</protein>
<proteinExistence type="predicted"/>
<name>A0A7J5Y4B8_DISMA</name>
<evidence type="ECO:0000313" key="2">
    <source>
        <dbReference type="EMBL" id="KAF3843891.1"/>
    </source>
</evidence>
<dbReference type="AlphaFoldDB" id="A0A7J5Y4B8"/>
<feature type="region of interest" description="Disordered" evidence="1">
    <location>
        <begin position="1"/>
        <end position="25"/>
    </location>
</feature>
<dbReference type="EMBL" id="JAAKFY010000017">
    <property type="protein sequence ID" value="KAF3843891.1"/>
    <property type="molecule type" value="Genomic_DNA"/>
</dbReference>
<dbReference type="Proteomes" id="UP000518266">
    <property type="component" value="Unassembled WGS sequence"/>
</dbReference>
<comment type="caution">
    <text evidence="2">The sequence shown here is derived from an EMBL/GenBank/DDBJ whole genome shotgun (WGS) entry which is preliminary data.</text>
</comment>